<proteinExistence type="predicted"/>
<protein>
    <submittedName>
        <fullName evidence="1">Uncharacterized protein</fullName>
    </submittedName>
</protein>
<evidence type="ECO:0000313" key="2">
    <source>
        <dbReference type="Proteomes" id="UP000241762"/>
    </source>
</evidence>
<evidence type="ECO:0000313" key="1">
    <source>
        <dbReference type="EMBL" id="AVP87942.1"/>
    </source>
</evidence>
<keyword evidence="2" id="KW-1185">Reference proteome</keyword>
<dbReference type="AlphaFoldDB" id="A0A2P1P9J5"/>
<accession>A0A2P1P9J5</accession>
<dbReference type="KEGG" id="ptc:phytr_10140"/>
<dbReference type="EMBL" id="CP027845">
    <property type="protein sequence ID" value="AVP87942.1"/>
    <property type="molecule type" value="Genomic_DNA"/>
</dbReference>
<dbReference type="Proteomes" id="UP000241762">
    <property type="component" value="Chromosome"/>
</dbReference>
<name>A0A2P1P9J5_9RICK</name>
<organism evidence="1 2">
    <name type="scientific">Candidatus Phycorickettsia trachydisci</name>
    <dbReference type="NCBI Taxonomy" id="2115978"/>
    <lineage>
        <taxon>Bacteria</taxon>
        <taxon>Pseudomonadati</taxon>
        <taxon>Pseudomonadota</taxon>
        <taxon>Alphaproteobacteria</taxon>
        <taxon>Rickettsiales</taxon>
        <taxon>Rickettsiaceae</taxon>
        <taxon>Candidatus Phycorickettsia</taxon>
    </lineage>
</organism>
<gene>
    <name evidence="1" type="ORF">phytr_10140</name>
</gene>
<reference evidence="1 2" key="1">
    <citation type="submission" date="2018-03" db="EMBL/GenBank/DDBJ databases">
        <title>A gene transfer event suggests a long-term partnership between eustigmatophyte algae and a novel lineage of endosymbiotic bacteria.</title>
        <authorList>
            <person name="Yurchenko T."/>
            <person name="Sevcikova T."/>
            <person name="Pribyl P."/>
            <person name="El Karkouri K."/>
            <person name="Klimes V."/>
            <person name="Amaral R."/>
            <person name="Zbrankova V."/>
            <person name="Kim E."/>
            <person name="Raoult D."/>
            <person name="Santos L.M.A."/>
            <person name="Elias M."/>
        </authorList>
    </citation>
    <scope>NUCLEOTIDE SEQUENCE [LARGE SCALE GENOMIC DNA]</scope>
    <source>
        <strain evidence="1">CCALA 838</strain>
    </source>
</reference>
<sequence length="105" mass="12476">MWSMLKNKDIYMDNFKRLFFLTLFLIFSQLTLASEFQRPLSNAVEPINFVEMSSKIKNYLDNYFRIDLPSSELSRYQSLFNDNILKKLTEKDVGKTQLVRTYASI</sequence>